<dbReference type="GO" id="GO:0004650">
    <property type="term" value="F:polygalacturonase activity"/>
    <property type="evidence" value="ECO:0007669"/>
    <property type="project" value="InterPro"/>
</dbReference>
<dbReference type="AlphaFoldDB" id="A0A8K1CPB8"/>
<dbReference type="Gene3D" id="3.50.4.10">
    <property type="entry name" value="Hepatocyte Growth Factor"/>
    <property type="match status" value="2"/>
</dbReference>
<dbReference type="Pfam" id="PF12708">
    <property type="entry name" value="Pect-lyase_RHGA_epim"/>
    <property type="match status" value="2"/>
</dbReference>
<dbReference type="PROSITE" id="PS50948">
    <property type="entry name" value="PAN"/>
    <property type="match status" value="1"/>
</dbReference>
<dbReference type="PROSITE" id="PS51257">
    <property type="entry name" value="PROKAR_LIPOPROTEIN"/>
    <property type="match status" value="1"/>
</dbReference>
<dbReference type="InterPro" id="IPR003609">
    <property type="entry name" value="Pan_app"/>
</dbReference>
<keyword evidence="2" id="KW-1015">Disulfide bond</keyword>
<comment type="caution">
    <text evidence="6">The sequence shown here is derived from an EMBL/GenBank/DDBJ whole genome shotgun (WGS) entry which is preliminary data.</text>
</comment>
<dbReference type="Proteomes" id="UP000794436">
    <property type="component" value="Unassembled WGS sequence"/>
</dbReference>
<keyword evidence="7" id="KW-1185">Reference proteome</keyword>
<feature type="compositionally biased region" description="Low complexity" evidence="3">
    <location>
        <begin position="772"/>
        <end position="802"/>
    </location>
</feature>
<dbReference type="InterPro" id="IPR039279">
    <property type="entry name" value="QRT3-like"/>
</dbReference>
<organism evidence="6 7">
    <name type="scientific">Pythium oligandrum</name>
    <name type="common">Mycoparasitic fungus</name>
    <dbReference type="NCBI Taxonomy" id="41045"/>
    <lineage>
        <taxon>Eukaryota</taxon>
        <taxon>Sar</taxon>
        <taxon>Stramenopiles</taxon>
        <taxon>Oomycota</taxon>
        <taxon>Peronosporomycetes</taxon>
        <taxon>Pythiales</taxon>
        <taxon>Pythiaceae</taxon>
        <taxon>Pythium</taxon>
    </lineage>
</organism>
<feature type="signal peptide" evidence="4">
    <location>
        <begin position="1"/>
        <end position="25"/>
    </location>
</feature>
<gene>
    <name evidence="6" type="ORF">Poli38472_004040</name>
</gene>
<dbReference type="SMART" id="SM00223">
    <property type="entry name" value="APPLE"/>
    <property type="match status" value="2"/>
</dbReference>
<dbReference type="CDD" id="cd23668">
    <property type="entry name" value="GH55_beta13glucanase-like"/>
    <property type="match status" value="1"/>
</dbReference>
<evidence type="ECO:0000256" key="3">
    <source>
        <dbReference type="SAM" id="MobiDB-lite"/>
    </source>
</evidence>
<accession>A0A8K1CPB8</accession>
<dbReference type="GO" id="GO:0005576">
    <property type="term" value="C:extracellular region"/>
    <property type="evidence" value="ECO:0007669"/>
    <property type="project" value="InterPro"/>
</dbReference>
<evidence type="ECO:0000313" key="7">
    <source>
        <dbReference type="Proteomes" id="UP000794436"/>
    </source>
</evidence>
<evidence type="ECO:0000256" key="4">
    <source>
        <dbReference type="SAM" id="SignalP"/>
    </source>
</evidence>
<dbReference type="GO" id="GO:0006508">
    <property type="term" value="P:proteolysis"/>
    <property type="evidence" value="ECO:0007669"/>
    <property type="project" value="InterPro"/>
</dbReference>
<dbReference type="EMBL" id="SPLM01000036">
    <property type="protein sequence ID" value="TMW66275.1"/>
    <property type="molecule type" value="Genomic_DNA"/>
</dbReference>
<feature type="chain" id="PRO_5035420477" description="Apple domain-containing protein" evidence="4">
    <location>
        <begin position="26"/>
        <end position="942"/>
    </location>
</feature>
<protein>
    <recommendedName>
        <fullName evidence="5">Apple domain-containing protein</fullName>
    </recommendedName>
</protein>
<keyword evidence="4" id="KW-0732">Signal</keyword>
<evidence type="ECO:0000256" key="1">
    <source>
        <dbReference type="ARBA" id="ARBA00022737"/>
    </source>
</evidence>
<feature type="region of interest" description="Disordered" evidence="3">
    <location>
        <begin position="769"/>
        <end position="804"/>
    </location>
</feature>
<dbReference type="InterPro" id="IPR011050">
    <property type="entry name" value="Pectin_lyase_fold/virulence"/>
</dbReference>
<proteinExistence type="predicted"/>
<evidence type="ECO:0000313" key="6">
    <source>
        <dbReference type="EMBL" id="TMW66275.1"/>
    </source>
</evidence>
<sequence length="942" mass="99821">MPGQRSKTSVLVALLLAACMAVCQGAYWLEGIGHNGLAPYHPSGSAYKVFRNVKDFGAKGDGVTDDTAAINAAISSGTRCELGCDSSTTTPAVVYFPAGTYLVSKPIIAYYFSQLVGDPTNKPVLKAAANFQGIAVVDSDPYVGEANWYFNTNNFYRAVRNFVIDLRATASGTGIHWQVAQATQLQNIVFEMGSTQSQGIFMDNGSGGFMTDLTFNGGRIGAFLGNQQFTSRNLVFNGCQTAVIVNWNWAWTFKSLSINNCQVGVDMRNQGVGSVVIIDSTIKNTPIGVIVNANSDVNPKSSNTLTIDNLVTNNVPKIVATPTGTTLKAGSGGAVTVAGWIKGRQIDYSTGSAVETTVQGDFTPFQKPANLLTNGKLFERSRPQYESLSASQIVSARAAGARGDGVTDDTAALQNLFNANANTGKVIYIDHGFYKITSTLTIRPGTRITGEAWANLVASGSFFNNINSPQPLLRVGLPGDTGVIELSDLALITQGPAAGAILIEWNNADPAGQQGVSGMWEVHTRVGGSAGSNLQMDKCAKNPTGPSTPNPACMAAFMLMRVGKTGSVYMENNWLWTSDHELDIKPYTQVTLYAGRGFWSESTNGPLWMYGTASEHNVLYQYQFTNTKNVFMGHVQTETPYYQSHPGVEVPFPINSAYSDPSIKCASSDLACAKSWGVRVYNSKDILIAGAGLYSFFENWSQDCLKAFPQTCQTRMTSIEGGSTNIMMYNMNTVGTTKMITVDGVDAGTQSTFTNNTFTHTAVLIRAKSSATGTPTPTTPTPTTVTPTPTTKTPTPTTTAPPSGSCSLQQDVDYIGNDLSSAPSASASGCCSLCSALSGCKAFSWNLGMCYFKTGKIQTAAKAGVVSATVGTVTQPSCTLESGVDYLANDIGQGQSIDARGCCTVCANFSGCKAFSWLNGYCYLKSAKGSTSASASVISGRL</sequence>
<dbReference type="PANTHER" id="PTHR33928:SF2">
    <property type="entry name" value="PECTATE LYASE SUPERFAMILY PROTEIN DOMAIN-CONTAINING PROTEIN-RELATED"/>
    <property type="match status" value="1"/>
</dbReference>
<evidence type="ECO:0000256" key="2">
    <source>
        <dbReference type="ARBA" id="ARBA00023157"/>
    </source>
</evidence>
<name>A0A8K1CPB8_PYTOL</name>
<dbReference type="CDD" id="cd01100">
    <property type="entry name" value="APPLE_Factor_XI_like"/>
    <property type="match status" value="2"/>
</dbReference>
<evidence type="ECO:0000259" key="5">
    <source>
        <dbReference type="PROSITE" id="PS50948"/>
    </source>
</evidence>
<dbReference type="OrthoDB" id="1046782at2759"/>
<feature type="domain" description="Apple" evidence="5">
    <location>
        <begin position="806"/>
        <end position="878"/>
    </location>
</feature>
<dbReference type="FunFam" id="2.160.20.10:FF:000023">
    <property type="entry name" value="Exo-beta-1,3-glucanase Exg0"/>
    <property type="match status" value="1"/>
</dbReference>
<dbReference type="Gene3D" id="2.160.20.10">
    <property type="entry name" value="Single-stranded right-handed beta-helix, Pectin lyase-like"/>
    <property type="match status" value="2"/>
</dbReference>
<dbReference type="SUPFAM" id="SSF51126">
    <property type="entry name" value="Pectin lyase-like"/>
    <property type="match status" value="2"/>
</dbReference>
<dbReference type="PANTHER" id="PTHR33928">
    <property type="entry name" value="POLYGALACTURONASE QRT3"/>
    <property type="match status" value="1"/>
</dbReference>
<dbReference type="Pfam" id="PF14295">
    <property type="entry name" value="PAN_4"/>
    <property type="match status" value="2"/>
</dbReference>
<dbReference type="InterPro" id="IPR000177">
    <property type="entry name" value="Apple"/>
</dbReference>
<dbReference type="InterPro" id="IPR012334">
    <property type="entry name" value="Pectin_lyas_fold"/>
</dbReference>
<keyword evidence="1" id="KW-0677">Repeat</keyword>
<reference evidence="6" key="1">
    <citation type="submission" date="2019-03" db="EMBL/GenBank/DDBJ databases">
        <title>Long read genome sequence of the mycoparasitic Pythium oligandrum ATCC 38472 isolated from sugarbeet rhizosphere.</title>
        <authorList>
            <person name="Gaulin E."/>
        </authorList>
    </citation>
    <scope>NUCLEOTIDE SEQUENCE</scope>
    <source>
        <strain evidence="6">ATCC 38472_TT</strain>
    </source>
</reference>
<dbReference type="InterPro" id="IPR024535">
    <property type="entry name" value="RHGA/B-epi-like_pectate_lyase"/>
</dbReference>